<protein>
    <submittedName>
        <fullName evidence="1">Uncharacterized protein</fullName>
    </submittedName>
</protein>
<comment type="caution">
    <text evidence="1">The sequence shown here is derived from an EMBL/GenBank/DDBJ whole genome shotgun (WGS) entry which is preliminary data.</text>
</comment>
<sequence length="71" mass="7813">MSDVGADEVEPLATTVRTFAVRRDDDDLDAFADTIVALLDQDGVLVDLSRHDRRADLIELRVATSDPRSEA</sequence>
<gene>
    <name evidence="1" type="ORF">Prum_039280</name>
</gene>
<evidence type="ECO:0000313" key="1">
    <source>
        <dbReference type="EMBL" id="GFJ90286.1"/>
    </source>
</evidence>
<dbReference type="EMBL" id="BLPG01000001">
    <property type="protein sequence ID" value="GFJ90286.1"/>
    <property type="molecule type" value="Genomic_DNA"/>
</dbReference>
<dbReference type="AlphaFoldDB" id="A0A6V8L837"/>
<name>A0A6V8L837_9ACTN</name>
<reference evidence="1 2" key="2">
    <citation type="submission" date="2020-03" db="EMBL/GenBank/DDBJ databases">
        <authorList>
            <person name="Ichikawa N."/>
            <person name="Kimura A."/>
            <person name="Kitahashi Y."/>
            <person name="Uohara A."/>
        </authorList>
    </citation>
    <scope>NUCLEOTIDE SEQUENCE [LARGE SCALE GENOMIC DNA]</scope>
    <source>
        <strain evidence="1 2">NBRC 108638</strain>
    </source>
</reference>
<reference evidence="1 2" key="1">
    <citation type="submission" date="2020-03" db="EMBL/GenBank/DDBJ databases">
        <title>Whole genome shotgun sequence of Phytohabitans rumicis NBRC 108638.</title>
        <authorList>
            <person name="Komaki H."/>
            <person name="Tamura T."/>
        </authorList>
    </citation>
    <scope>NUCLEOTIDE SEQUENCE [LARGE SCALE GENOMIC DNA]</scope>
    <source>
        <strain evidence="1 2">NBRC 108638</strain>
    </source>
</reference>
<organism evidence="1 2">
    <name type="scientific">Phytohabitans rumicis</name>
    <dbReference type="NCBI Taxonomy" id="1076125"/>
    <lineage>
        <taxon>Bacteria</taxon>
        <taxon>Bacillati</taxon>
        <taxon>Actinomycetota</taxon>
        <taxon>Actinomycetes</taxon>
        <taxon>Micromonosporales</taxon>
        <taxon>Micromonosporaceae</taxon>
    </lineage>
</organism>
<evidence type="ECO:0000313" key="2">
    <source>
        <dbReference type="Proteomes" id="UP000482960"/>
    </source>
</evidence>
<dbReference type="Proteomes" id="UP000482960">
    <property type="component" value="Unassembled WGS sequence"/>
</dbReference>
<keyword evidence="2" id="KW-1185">Reference proteome</keyword>
<proteinExistence type="predicted"/>
<dbReference type="RefSeq" id="WP_173077667.1">
    <property type="nucleotide sequence ID" value="NZ_BAABJB010000024.1"/>
</dbReference>
<accession>A0A6V8L837</accession>